<dbReference type="SUPFAM" id="SSF55874">
    <property type="entry name" value="ATPase domain of HSP90 chaperone/DNA topoisomerase II/histidine kinase"/>
    <property type="match status" value="1"/>
</dbReference>
<dbReference type="InterPro" id="IPR036890">
    <property type="entry name" value="HATPase_C_sf"/>
</dbReference>
<feature type="transmembrane region" description="Helical" evidence="1">
    <location>
        <begin position="87"/>
        <end position="105"/>
    </location>
</feature>
<keyword evidence="3" id="KW-0418">Kinase</keyword>
<accession>A0A171AEB6</accession>
<dbReference type="STRING" id="681398.PJIAN_4135"/>
<name>A0A171AEB6_9BACT</name>
<feature type="transmembrane region" description="Helical" evidence="1">
    <location>
        <begin position="49"/>
        <end position="67"/>
    </location>
</feature>
<feature type="domain" description="Signal transduction histidine kinase internal region" evidence="2">
    <location>
        <begin position="161"/>
        <end position="238"/>
    </location>
</feature>
<reference evidence="4" key="1">
    <citation type="submission" date="2016-04" db="EMBL/GenBank/DDBJ databases">
        <title>Draft genome sequence of Paludibacter jiangxiensis strain NM7.</title>
        <authorList>
            <person name="Qiu Y."/>
            <person name="Matsuura N."/>
            <person name="Ohashi A."/>
            <person name="Tourlousse M.D."/>
            <person name="Sekiguchi Y."/>
        </authorList>
    </citation>
    <scope>NUCLEOTIDE SEQUENCE [LARGE SCALE GENOMIC DNA]</scope>
    <source>
        <strain evidence="4">NM7</strain>
    </source>
</reference>
<dbReference type="EMBL" id="BDCR01000004">
    <property type="protein sequence ID" value="GAT63596.1"/>
    <property type="molecule type" value="Genomic_DNA"/>
</dbReference>
<sequence length="344" mass="39659">MTMNKQKIWFWIAPSIFGILVLAVIRLVSDVPSEAKFWNRPIALNLIEVASSIVIAYLFQFGMVLYVRKRSPRTGELTPKKLLLEYLVMLVVGLVIMYPCVAIIHFFTKDPLGIDDIVIAGISFSLLLVIAYAILRGNQLLQAYVDQKTKTQQISNIQMETELKFLKAQFHPHFLFNALNTIYFQIDEANEAPRKSIEQLSALLRYQLYDVNQCVNLEQELHFILTYVDFQKGRMNESLQLYINFDPSLDGHKIHPLLLFPLVENACKYIGGNYRMKLEALRENNALCFRVENSIPPDIKPVSRSGGVGLENLRRRLDLLYAGKYQLELNRTEHSFIANLTIEW</sequence>
<dbReference type="PANTHER" id="PTHR34220:SF7">
    <property type="entry name" value="SENSOR HISTIDINE KINASE YPDA"/>
    <property type="match status" value="1"/>
</dbReference>
<dbReference type="GO" id="GO:0000155">
    <property type="term" value="F:phosphorelay sensor kinase activity"/>
    <property type="evidence" value="ECO:0007669"/>
    <property type="project" value="InterPro"/>
</dbReference>
<dbReference type="Gene3D" id="3.30.565.10">
    <property type="entry name" value="Histidine kinase-like ATPase, C-terminal domain"/>
    <property type="match status" value="1"/>
</dbReference>
<dbReference type="Proteomes" id="UP000076586">
    <property type="component" value="Unassembled WGS sequence"/>
</dbReference>
<evidence type="ECO:0000259" key="2">
    <source>
        <dbReference type="Pfam" id="PF06580"/>
    </source>
</evidence>
<evidence type="ECO:0000256" key="1">
    <source>
        <dbReference type="SAM" id="Phobius"/>
    </source>
</evidence>
<gene>
    <name evidence="3" type="ORF">PJIAN_4135</name>
</gene>
<proteinExistence type="predicted"/>
<dbReference type="InterPro" id="IPR050640">
    <property type="entry name" value="Bact_2-comp_sensor_kinase"/>
</dbReference>
<dbReference type="OrthoDB" id="9792992at2"/>
<dbReference type="PANTHER" id="PTHR34220">
    <property type="entry name" value="SENSOR HISTIDINE KINASE YPDA"/>
    <property type="match status" value="1"/>
</dbReference>
<comment type="caution">
    <text evidence="3">The sequence shown here is derived from an EMBL/GenBank/DDBJ whole genome shotgun (WGS) entry which is preliminary data.</text>
</comment>
<keyword evidence="1" id="KW-0812">Transmembrane</keyword>
<organism evidence="3 4">
    <name type="scientific">Paludibacter jiangxiensis</name>
    <dbReference type="NCBI Taxonomy" id="681398"/>
    <lineage>
        <taxon>Bacteria</taxon>
        <taxon>Pseudomonadati</taxon>
        <taxon>Bacteroidota</taxon>
        <taxon>Bacteroidia</taxon>
        <taxon>Bacteroidales</taxon>
        <taxon>Paludibacteraceae</taxon>
        <taxon>Paludibacter</taxon>
    </lineage>
</organism>
<reference evidence="4" key="2">
    <citation type="journal article" date="2017" name="Genome Announc.">
        <title>Draft genome sequence of Paludibacter jiangxiensis NM7(T), a propionate-producing fermentative bacterium.</title>
        <authorList>
            <person name="Qiu Y.-L."/>
            <person name="Tourlousse D.M."/>
            <person name="Matsuura N."/>
            <person name="Ohashi A."/>
            <person name="Sekiguchi Y."/>
        </authorList>
    </citation>
    <scope>NUCLEOTIDE SEQUENCE [LARGE SCALE GENOMIC DNA]</scope>
    <source>
        <strain evidence="4">NM7</strain>
    </source>
</reference>
<keyword evidence="1" id="KW-1133">Transmembrane helix</keyword>
<dbReference type="GO" id="GO:0016020">
    <property type="term" value="C:membrane"/>
    <property type="evidence" value="ECO:0007669"/>
    <property type="project" value="InterPro"/>
</dbReference>
<keyword evidence="1" id="KW-0472">Membrane</keyword>
<dbReference type="AlphaFoldDB" id="A0A171AEB6"/>
<feature type="transmembrane region" description="Helical" evidence="1">
    <location>
        <begin position="9"/>
        <end position="29"/>
    </location>
</feature>
<keyword evidence="3" id="KW-0808">Transferase</keyword>
<evidence type="ECO:0000313" key="4">
    <source>
        <dbReference type="Proteomes" id="UP000076586"/>
    </source>
</evidence>
<feature type="transmembrane region" description="Helical" evidence="1">
    <location>
        <begin position="117"/>
        <end position="135"/>
    </location>
</feature>
<keyword evidence="4" id="KW-1185">Reference proteome</keyword>
<dbReference type="Pfam" id="PF06580">
    <property type="entry name" value="His_kinase"/>
    <property type="match status" value="1"/>
</dbReference>
<protein>
    <submittedName>
        <fullName evidence="3">Histidine kinase</fullName>
    </submittedName>
</protein>
<evidence type="ECO:0000313" key="3">
    <source>
        <dbReference type="EMBL" id="GAT63596.1"/>
    </source>
</evidence>
<dbReference type="InterPro" id="IPR010559">
    <property type="entry name" value="Sig_transdc_His_kin_internal"/>
</dbReference>